<name>A0A6J7NB41_9ZZZZ</name>
<accession>A0A6J7NB41</accession>
<gene>
    <name evidence="1" type="ORF">UFOPK3786_00166</name>
    <name evidence="2" type="ORF">UFOPK4010_00561</name>
</gene>
<dbReference type="EMBL" id="CAFBOU010000035">
    <property type="protein sequence ID" value="CAB4990437.1"/>
    <property type="molecule type" value="Genomic_DNA"/>
</dbReference>
<dbReference type="EMBL" id="CAFBNK010000015">
    <property type="protein sequence ID" value="CAB4942794.1"/>
    <property type="molecule type" value="Genomic_DNA"/>
</dbReference>
<sequence length="41" mass="4046">MVGVFGVSNSSSAGTLLASTSATLVTIASTFAENPHFGQST</sequence>
<protein>
    <submittedName>
        <fullName evidence="2">Unannotated protein</fullName>
    </submittedName>
</protein>
<dbReference type="AlphaFoldDB" id="A0A6J7NB41"/>
<evidence type="ECO:0000313" key="2">
    <source>
        <dbReference type="EMBL" id="CAB4990437.1"/>
    </source>
</evidence>
<evidence type="ECO:0000313" key="1">
    <source>
        <dbReference type="EMBL" id="CAB4942794.1"/>
    </source>
</evidence>
<reference evidence="2" key="1">
    <citation type="submission" date="2020-05" db="EMBL/GenBank/DDBJ databases">
        <authorList>
            <person name="Chiriac C."/>
            <person name="Salcher M."/>
            <person name="Ghai R."/>
            <person name="Kavagutti S V."/>
        </authorList>
    </citation>
    <scope>NUCLEOTIDE SEQUENCE</scope>
</reference>
<organism evidence="2">
    <name type="scientific">freshwater metagenome</name>
    <dbReference type="NCBI Taxonomy" id="449393"/>
    <lineage>
        <taxon>unclassified sequences</taxon>
        <taxon>metagenomes</taxon>
        <taxon>ecological metagenomes</taxon>
    </lineage>
</organism>
<proteinExistence type="predicted"/>